<evidence type="ECO:0000256" key="1">
    <source>
        <dbReference type="SAM" id="MobiDB-lite"/>
    </source>
</evidence>
<evidence type="ECO:0000313" key="2">
    <source>
        <dbReference type="EMBL" id="OMO77268.1"/>
    </source>
</evidence>
<dbReference type="AlphaFoldDB" id="A0A1R3I3W3"/>
<feature type="compositionally biased region" description="Acidic residues" evidence="1">
    <location>
        <begin position="33"/>
        <end position="66"/>
    </location>
</feature>
<proteinExistence type="predicted"/>
<dbReference type="STRING" id="210143.A0A1R3I3W3"/>
<organism evidence="2 3">
    <name type="scientific">Corchorus capsularis</name>
    <name type="common">Jute</name>
    <dbReference type="NCBI Taxonomy" id="210143"/>
    <lineage>
        <taxon>Eukaryota</taxon>
        <taxon>Viridiplantae</taxon>
        <taxon>Streptophyta</taxon>
        <taxon>Embryophyta</taxon>
        <taxon>Tracheophyta</taxon>
        <taxon>Spermatophyta</taxon>
        <taxon>Magnoliopsida</taxon>
        <taxon>eudicotyledons</taxon>
        <taxon>Gunneridae</taxon>
        <taxon>Pentapetalae</taxon>
        <taxon>rosids</taxon>
        <taxon>malvids</taxon>
        <taxon>Malvales</taxon>
        <taxon>Malvaceae</taxon>
        <taxon>Grewioideae</taxon>
        <taxon>Apeibeae</taxon>
        <taxon>Corchorus</taxon>
    </lineage>
</organism>
<dbReference type="Gramene" id="OMO77268">
    <property type="protein sequence ID" value="OMO77268"/>
    <property type="gene ID" value="CCACVL1_15125"/>
</dbReference>
<reference evidence="2 3" key="1">
    <citation type="submission" date="2013-09" db="EMBL/GenBank/DDBJ databases">
        <title>Corchorus capsularis genome sequencing.</title>
        <authorList>
            <person name="Alam M."/>
            <person name="Haque M.S."/>
            <person name="Islam M.S."/>
            <person name="Emdad E.M."/>
            <person name="Islam M.M."/>
            <person name="Ahmed B."/>
            <person name="Halim A."/>
            <person name="Hossen Q.M.M."/>
            <person name="Hossain M.Z."/>
            <person name="Ahmed R."/>
            <person name="Khan M.M."/>
            <person name="Islam R."/>
            <person name="Rashid M.M."/>
            <person name="Khan S.A."/>
            <person name="Rahman M.S."/>
            <person name="Alam M."/>
        </authorList>
    </citation>
    <scope>NUCLEOTIDE SEQUENCE [LARGE SCALE GENOMIC DNA]</scope>
    <source>
        <strain evidence="3">cv. CVL-1</strain>
        <tissue evidence="2">Whole seedling</tissue>
    </source>
</reference>
<feature type="compositionally biased region" description="Basic and acidic residues" evidence="1">
    <location>
        <begin position="14"/>
        <end position="32"/>
    </location>
</feature>
<dbReference type="OrthoDB" id="10592426at2759"/>
<sequence>MQSLSIWRGNPQAPREENEFKESVEEYEKDERLELDDNEYEPEEYSGVDYDEKEMDPDEVGAEENPEEKWNCIPRDQSSKAAISEEAAKALISITKSK</sequence>
<protein>
    <submittedName>
        <fullName evidence="2">Uncharacterized protein</fullName>
    </submittedName>
</protein>
<keyword evidence="3" id="KW-1185">Reference proteome</keyword>
<comment type="caution">
    <text evidence="2">The sequence shown here is derived from an EMBL/GenBank/DDBJ whole genome shotgun (WGS) entry which is preliminary data.</text>
</comment>
<dbReference type="EMBL" id="AWWV01010772">
    <property type="protein sequence ID" value="OMO77268.1"/>
    <property type="molecule type" value="Genomic_DNA"/>
</dbReference>
<dbReference type="Proteomes" id="UP000188268">
    <property type="component" value="Unassembled WGS sequence"/>
</dbReference>
<evidence type="ECO:0000313" key="3">
    <source>
        <dbReference type="Proteomes" id="UP000188268"/>
    </source>
</evidence>
<feature type="region of interest" description="Disordered" evidence="1">
    <location>
        <begin position="1"/>
        <end position="70"/>
    </location>
</feature>
<accession>A0A1R3I3W3</accession>
<gene>
    <name evidence="2" type="ORF">CCACVL1_15125</name>
</gene>
<name>A0A1R3I3W3_COCAP</name>